<dbReference type="PANTHER" id="PTHR43369:SF2">
    <property type="entry name" value="PHOSPHORIBOSYLGLYCINAMIDE FORMYLTRANSFERASE"/>
    <property type="match status" value="1"/>
</dbReference>
<feature type="site" description="Raises pKa of active site His" evidence="4">
    <location>
        <position position="154"/>
    </location>
</feature>
<dbReference type="InterPro" id="IPR004607">
    <property type="entry name" value="GART"/>
</dbReference>
<name>A0A7C3EBC7_9SPIR</name>
<dbReference type="InterPro" id="IPR002376">
    <property type="entry name" value="Formyl_transf_N"/>
</dbReference>
<evidence type="ECO:0000256" key="3">
    <source>
        <dbReference type="ARBA" id="ARBA00022755"/>
    </source>
</evidence>
<dbReference type="SUPFAM" id="SSF53328">
    <property type="entry name" value="Formyltransferase"/>
    <property type="match status" value="1"/>
</dbReference>
<comment type="caution">
    <text evidence="4">Lacks conserved residue(s) required for the propagation of feature annotation.</text>
</comment>
<protein>
    <recommendedName>
        <fullName evidence="4">Phosphoribosylglycinamide formyltransferase</fullName>
        <ecNumber evidence="4">2.1.2.2</ecNumber>
    </recommendedName>
    <alternativeName>
        <fullName evidence="4">5'-phosphoribosylglycinamide transformylase</fullName>
    </alternativeName>
    <alternativeName>
        <fullName evidence="4">GAR transformylase</fullName>
        <shortName evidence="4">GART</shortName>
    </alternativeName>
</protein>
<feature type="binding site" evidence="4">
    <location>
        <position position="111"/>
    </location>
    <ligand>
        <name>(6R)-10-formyltetrahydrofolate</name>
        <dbReference type="ChEBI" id="CHEBI:195366"/>
    </ligand>
</feature>
<gene>
    <name evidence="4" type="primary">purN</name>
    <name evidence="6" type="ORF">ENS59_12960</name>
</gene>
<comment type="function">
    <text evidence="4">Catalyzes the transfer of a formyl group from 10-formyltetrahydrofolate to 5-phospho-ribosyl-glycinamide (GAR), producing 5-phospho-ribosyl-N-formylglycinamide (FGAR) and tetrahydrofolate.</text>
</comment>
<sequence>MPLAVLVSGNGTNLQAILDAERSDRLGGAFVAVVISDRPGAYALERAKQAGKPALLLEADRNLPKAERQLELSNRILAAVQAVSAECIVLAGFLSILQGPILEKYRGRIINIHPSLLPKFGGPGMYGERVHRAVLDAGEPISGCTVHIVDQGTDTGPILLQRTVPVLPDDTPDSLANRIHREEHVAIVDGVIELVTRLGYTT</sequence>
<dbReference type="InterPro" id="IPR036477">
    <property type="entry name" value="Formyl_transf_N_sf"/>
</dbReference>
<dbReference type="GO" id="GO:0004644">
    <property type="term" value="F:phosphoribosylglycinamide formyltransferase activity"/>
    <property type="evidence" value="ECO:0007669"/>
    <property type="project" value="UniProtKB-UniRule"/>
</dbReference>
<dbReference type="EC" id="2.1.2.2" evidence="4"/>
<evidence type="ECO:0000313" key="6">
    <source>
        <dbReference type="EMBL" id="HFH30396.1"/>
    </source>
</evidence>
<dbReference type="AlphaFoldDB" id="A0A7C3EBC7"/>
<keyword evidence="2 4" id="KW-0808">Transferase</keyword>
<proteinExistence type="inferred from homology"/>
<dbReference type="HAMAP" id="MF_01930">
    <property type="entry name" value="PurN"/>
    <property type="match status" value="1"/>
</dbReference>
<comment type="similarity">
    <text evidence="4">Belongs to the GART family.</text>
</comment>
<feature type="binding site" evidence="4">
    <location>
        <begin position="11"/>
        <end position="13"/>
    </location>
    <ligand>
        <name>N(1)-(5-phospho-beta-D-ribosyl)glycinamide</name>
        <dbReference type="ChEBI" id="CHEBI:143788"/>
    </ligand>
</feature>
<dbReference type="GO" id="GO:0006189">
    <property type="term" value="P:'de novo' IMP biosynthetic process"/>
    <property type="evidence" value="ECO:0007669"/>
    <property type="project" value="UniProtKB-UniRule"/>
</dbReference>
<dbReference type="NCBIfam" id="TIGR00639">
    <property type="entry name" value="PurN"/>
    <property type="match status" value="1"/>
</dbReference>
<evidence type="ECO:0000259" key="5">
    <source>
        <dbReference type="Pfam" id="PF00551"/>
    </source>
</evidence>
<feature type="active site" description="Proton donor" evidence="4">
    <location>
        <position position="113"/>
    </location>
</feature>
<organism evidence="6">
    <name type="scientific">Gracilinema caldarium</name>
    <dbReference type="NCBI Taxonomy" id="215591"/>
    <lineage>
        <taxon>Bacteria</taxon>
        <taxon>Pseudomonadati</taxon>
        <taxon>Spirochaetota</taxon>
        <taxon>Spirochaetia</taxon>
        <taxon>Spirochaetales</taxon>
        <taxon>Breznakiellaceae</taxon>
        <taxon>Gracilinema</taxon>
    </lineage>
</organism>
<feature type="binding site" evidence="4">
    <location>
        <position position="68"/>
    </location>
    <ligand>
        <name>(6R)-10-formyltetrahydrofolate</name>
        <dbReference type="ChEBI" id="CHEBI:195366"/>
    </ligand>
</feature>
<keyword evidence="3 4" id="KW-0658">Purine biosynthesis</keyword>
<dbReference type="UniPathway" id="UPA00074">
    <property type="reaction ID" value="UER00126"/>
</dbReference>
<evidence type="ECO:0000256" key="1">
    <source>
        <dbReference type="ARBA" id="ARBA00005054"/>
    </source>
</evidence>
<feature type="domain" description="Formyl transferase N-terminal" evidence="5">
    <location>
        <begin position="3"/>
        <end position="189"/>
    </location>
</feature>
<accession>A0A7C3EBC7</accession>
<reference evidence="6" key="1">
    <citation type="journal article" date="2020" name="mSystems">
        <title>Genome- and Community-Level Interaction Insights into Carbon Utilization and Element Cycling Functions of Hydrothermarchaeota in Hydrothermal Sediment.</title>
        <authorList>
            <person name="Zhou Z."/>
            <person name="Liu Y."/>
            <person name="Xu W."/>
            <person name="Pan J."/>
            <person name="Luo Z.H."/>
            <person name="Li M."/>
        </authorList>
    </citation>
    <scope>NUCLEOTIDE SEQUENCE [LARGE SCALE GENOMIC DNA]</scope>
    <source>
        <strain evidence="6">SpSt-503</strain>
    </source>
</reference>
<dbReference type="PANTHER" id="PTHR43369">
    <property type="entry name" value="PHOSPHORIBOSYLGLYCINAMIDE FORMYLTRANSFERASE"/>
    <property type="match status" value="1"/>
</dbReference>
<dbReference type="Gene3D" id="3.40.50.170">
    <property type="entry name" value="Formyl transferase, N-terminal domain"/>
    <property type="match status" value="1"/>
</dbReference>
<dbReference type="CDD" id="cd08645">
    <property type="entry name" value="FMT_core_GART"/>
    <property type="match status" value="1"/>
</dbReference>
<dbReference type="GO" id="GO:0005829">
    <property type="term" value="C:cytosol"/>
    <property type="evidence" value="ECO:0007669"/>
    <property type="project" value="TreeGrafter"/>
</dbReference>
<evidence type="ECO:0000256" key="2">
    <source>
        <dbReference type="ARBA" id="ARBA00022679"/>
    </source>
</evidence>
<evidence type="ECO:0000256" key="4">
    <source>
        <dbReference type="HAMAP-Rule" id="MF_01930"/>
    </source>
</evidence>
<dbReference type="EMBL" id="DSVL01000400">
    <property type="protein sequence ID" value="HFH30396.1"/>
    <property type="molecule type" value="Genomic_DNA"/>
</dbReference>
<comment type="pathway">
    <text evidence="1 4">Purine metabolism; IMP biosynthesis via de novo pathway; N(2)-formyl-N(1)-(5-phospho-D-ribosyl)glycinamide from N(1)-(5-phospho-D-ribosyl)glycinamide (10-formyl THF route): step 1/1.</text>
</comment>
<comment type="caution">
    <text evidence="6">The sequence shown here is derived from an EMBL/GenBank/DDBJ whole genome shotgun (WGS) entry which is preliminary data.</text>
</comment>
<dbReference type="Pfam" id="PF00551">
    <property type="entry name" value="Formyl_trans_N"/>
    <property type="match status" value="1"/>
</dbReference>
<comment type="catalytic activity">
    <reaction evidence="4">
        <text>N(1)-(5-phospho-beta-D-ribosyl)glycinamide + (6R)-10-formyltetrahydrofolate = N(2)-formyl-N(1)-(5-phospho-beta-D-ribosyl)glycinamide + (6S)-5,6,7,8-tetrahydrofolate + H(+)</text>
        <dbReference type="Rhea" id="RHEA:15053"/>
        <dbReference type="ChEBI" id="CHEBI:15378"/>
        <dbReference type="ChEBI" id="CHEBI:57453"/>
        <dbReference type="ChEBI" id="CHEBI:143788"/>
        <dbReference type="ChEBI" id="CHEBI:147286"/>
        <dbReference type="ChEBI" id="CHEBI:195366"/>
        <dbReference type="EC" id="2.1.2.2"/>
    </reaction>
</comment>